<evidence type="ECO:0000256" key="4">
    <source>
        <dbReference type="PROSITE-ProRule" id="PRU00175"/>
    </source>
</evidence>
<dbReference type="OMA" id="FEYDCAA"/>
<feature type="region of interest" description="Disordered" evidence="5">
    <location>
        <begin position="1"/>
        <end position="122"/>
    </location>
</feature>
<feature type="region of interest" description="Disordered" evidence="5">
    <location>
        <begin position="793"/>
        <end position="819"/>
    </location>
</feature>
<name>A0A066WIV0_TILAU</name>
<dbReference type="PROSITE" id="PS50089">
    <property type="entry name" value="ZF_RING_2"/>
    <property type="match status" value="1"/>
</dbReference>
<evidence type="ECO:0000313" key="8">
    <source>
        <dbReference type="Proteomes" id="UP000027361"/>
    </source>
</evidence>
<feature type="region of interest" description="Disordered" evidence="5">
    <location>
        <begin position="574"/>
        <end position="595"/>
    </location>
</feature>
<feature type="compositionally biased region" description="Low complexity" evidence="5">
    <location>
        <begin position="35"/>
        <end position="52"/>
    </location>
</feature>
<accession>A0A066WIV0</accession>
<keyword evidence="2 4" id="KW-0863">Zinc-finger</keyword>
<dbReference type="Proteomes" id="UP000027361">
    <property type="component" value="Unassembled WGS sequence"/>
</dbReference>
<keyword evidence="1" id="KW-0479">Metal-binding</keyword>
<feature type="region of interest" description="Disordered" evidence="5">
    <location>
        <begin position="222"/>
        <end position="243"/>
    </location>
</feature>
<dbReference type="InterPro" id="IPR045194">
    <property type="entry name" value="MGRN1/RNF157-like"/>
</dbReference>
<sequence>MLGLLSRVRPPTQEFDRESSADALQPASGYAARTSSSAYAGESSPSAGAAPALPTSFETSAGQAGNALAVPDSATTSHLPNANANTTSSGNRRQLNFSEASTVSPPTQERRGSHGREASGRSIRSALSAISLANLRERDREAMLSTIERRHVQVSLHRPQQQMNGDDPLALMEAGFADRPPFPLQMMRQQLANGGAAAGAVAAVPPSASELAVQSALLGPAGRSQVVASERKRQASRRERDEAATLFGPTLSNYFGTGSSSSGAVNGRSFSTVVGSGGTAIGAAGGSPAANANLASPGLAAGGASGAFGSRCARLGSRGRARGASLSGLSMVSLGAATDSGSSNLVQGVGIEAAAGVAVTSAVPTDLEPPSIVSGQQERDENVSMADGIELGTLARWVDRTVGLLPALGATSPIPPPSTAPVAPATTEALDTRRSPASALRSGAVGATVALPPAPVVCTTLQSYVNLKRNTVRLAPSVHAARAPHSSKAATVALAPKTNGAPAASGRTPVIGAGPLSSDATAVAAGLPPPTHTLQFEYDCAAPFASVHIFLRASRKHGSWASYIPRAAEEDVKNGAEEWQAGGASGPEAEKYLGERGMPPQHVLGFLVHGATLKKGFAAKAQADLALRLSLFAPPNWARKDEASGDISKAAQARVDANAVYAPISPTSAGVGNTANMLPPATPVVSPETPAMPQHPNAPLSKEERAERAAKEKAERETLKMAIIVEALDEDCKPLREPNLQTSYLRVSSLPARHPDGTVVDAGDRVWSLQVEGQEAEIGPRRFQLQELYGLSSKPPPVSVQNTDNAEHPEDAAGNGEAGIVEDAGTPLVAADLDVSNGSECLICLSDPPTTLLLPCTHGLCLQCAIQLRESVKGIRDSERRRGKPPKRKYACPVCRRVYTSMLHISTADEKHVA</sequence>
<proteinExistence type="predicted"/>
<dbReference type="GeneID" id="25267734"/>
<gene>
    <name evidence="7" type="ORF">K437DRAFT_7032</name>
</gene>
<evidence type="ECO:0000256" key="5">
    <source>
        <dbReference type="SAM" id="MobiDB-lite"/>
    </source>
</evidence>
<dbReference type="GO" id="GO:0005737">
    <property type="term" value="C:cytoplasm"/>
    <property type="evidence" value="ECO:0007669"/>
    <property type="project" value="TreeGrafter"/>
</dbReference>
<dbReference type="STRING" id="1037660.A0A066WIV0"/>
<dbReference type="PROSITE" id="PS00518">
    <property type="entry name" value="ZF_RING_1"/>
    <property type="match status" value="1"/>
</dbReference>
<feature type="compositionally biased region" description="Basic and acidic residues" evidence="5">
    <location>
        <begin position="229"/>
        <end position="243"/>
    </location>
</feature>
<dbReference type="GO" id="GO:0016567">
    <property type="term" value="P:protein ubiquitination"/>
    <property type="evidence" value="ECO:0007669"/>
    <property type="project" value="TreeGrafter"/>
</dbReference>
<dbReference type="AlphaFoldDB" id="A0A066WIV0"/>
<dbReference type="InParanoid" id="A0A066WIV0"/>
<dbReference type="GO" id="GO:0061630">
    <property type="term" value="F:ubiquitin protein ligase activity"/>
    <property type="evidence" value="ECO:0007669"/>
    <property type="project" value="UniProtKB-EC"/>
</dbReference>
<evidence type="ECO:0000259" key="6">
    <source>
        <dbReference type="PROSITE" id="PS50089"/>
    </source>
</evidence>
<dbReference type="EMBL" id="JMSN01000010">
    <property type="protein sequence ID" value="KDN52473.1"/>
    <property type="molecule type" value="Genomic_DNA"/>
</dbReference>
<feature type="domain" description="RING-type" evidence="6">
    <location>
        <begin position="841"/>
        <end position="896"/>
    </location>
</feature>
<comment type="caution">
    <text evidence="7">The sequence shown here is derived from an EMBL/GenBank/DDBJ whole genome shotgun (WGS) entry which is preliminary data.</text>
</comment>
<dbReference type="OrthoDB" id="1711136at2759"/>
<dbReference type="SUPFAM" id="SSF57850">
    <property type="entry name" value="RING/U-box"/>
    <property type="match status" value="1"/>
</dbReference>
<keyword evidence="8" id="KW-1185">Reference proteome</keyword>
<feature type="compositionally biased region" description="Basic and acidic residues" evidence="5">
    <location>
        <begin position="108"/>
        <end position="119"/>
    </location>
</feature>
<feature type="compositionally biased region" description="Polar residues" evidence="5">
    <location>
        <begin position="73"/>
        <end position="107"/>
    </location>
</feature>
<dbReference type="InterPro" id="IPR017907">
    <property type="entry name" value="Znf_RING_CS"/>
</dbReference>
<evidence type="ECO:0000256" key="3">
    <source>
        <dbReference type="ARBA" id="ARBA00022833"/>
    </source>
</evidence>
<keyword evidence="3" id="KW-0862">Zinc</keyword>
<dbReference type="Gene3D" id="3.30.40.10">
    <property type="entry name" value="Zinc/RING finger domain, C3HC4 (zinc finger)"/>
    <property type="match status" value="1"/>
</dbReference>
<dbReference type="RefSeq" id="XP_013245252.1">
    <property type="nucleotide sequence ID" value="XM_013389798.1"/>
</dbReference>
<evidence type="ECO:0000256" key="1">
    <source>
        <dbReference type="ARBA" id="ARBA00022723"/>
    </source>
</evidence>
<dbReference type="HOGENOM" id="CLU_015503_0_0_1"/>
<reference evidence="7 8" key="1">
    <citation type="submission" date="2014-05" db="EMBL/GenBank/DDBJ databases">
        <title>Draft genome sequence of a rare smut relative, Tilletiaria anomala UBC 951.</title>
        <authorList>
            <consortium name="DOE Joint Genome Institute"/>
            <person name="Toome M."/>
            <person name="Kuo A."/>
            <person name="Henrissat B."/>
            <person name="Lipzen A."/>
            <person name="Tritt A."/>
            <person name="Yoshinaga Y."/>
            <person name="Zane M."/>
            <person name="Barry K."/>
            <person name="Grigoriev I.V."/>
            <person name="Spatafora J.W."/>
            <person name="Aimea M.C."/>
        </authorList>
    </citation>
    <scope>NUCLEOTIDE SEQUENCE [LARGE SCALE GENOMIC DNA]</scope>
    <source>
        <strain evidence="7 8">UBC 951</strain>
    </source>
</reference>
<dbReference type="InterPro" id="IPR001841">
    <property type="entry name" value="Znf_RING"/>
</dbReference>
<dbReference type="PANTHER" id="PTHR22996:SF0">
    <property type="entry name" value="RE60872P-RELATED"/>
    <property type="match status" value="1"/>
</dbReference>
<evidence type="ECO:0000313" key="7">
    <source>
        <dbReference type="EMBL" id="KDN52473.1"/>
    </source>
</evidence>
<evidence type="ECO:0000256" key="2">
    <source>
        <dbReference type="ARBA" id="ARBA00022771"/>
    </source>
</evidence>
<dbReference type="SMART" id="SM00184">
    <property type="entry name" value="RING"/>
    <property type="match status" value="1"/>
</dbReference>
<organism evidence="7 8">
    <name type="scientific">Tilletiaria anomala (strain ATCC 24038 / CBS 436.72 / UBC 951)</name>
    <dbReference type="NCBI Taxonomy" id="1037660"/>
    <lineage>
        <taxon>Eukaryota</taxon>
        <taxon>Fungi</taxon>
        <taxon>Dikarya</taxon>
        <taxon>Basidiomycota</taxon>
        <taxon>Ustilaginomycotina</taxon>
        <taxon>Exobasidiomycetes</taxon>
        <taxon>Georgefischeriales</taxon>
        <taxon>Tilletiariaceae</taxon>
        <taxon>Tilletiaria</taxon>
    </lineage>
</organism>
<dbReference type="PANTHER" id="PTHR22996">
    <property type="entry name" value="MAHOGUNIN"/>
    <property type="match status" value="1"/>
</dbReference>
<dbReference type="Pfam" id="PF13920">
    <property type="entry name" value="zf-C3HC4_3"/>
    <property type="match status" value="1"/>
</dbReference>
<protein>
    <recommendedName>
        <fullName evidence="6">RING-type domain-containing protein</fullName>
    </recommendedName>
</protein>
<dbReference type="InterPro" id="IPR013083">
    <property type="entry name" value="Znf_RING/FYVE/PHD"/>
</dbReference>
<dbReference type="GO" id="GO:0008270">
    <property type="term" value="F:zinc ion binding"/>
    <property type="evidence" value="ECO:0007669"/>
    <property type="project" value="UniProtKB-KW"/>
</dbReference>